<gene>
    <name evidence="1" type="ORF">XD93_1022</name>
</gene>
<dbReference type="EMBL" id="LGGO01000180">
    <property type="protein sequence ID" value="KUK76255.1"/>
    <property type="molecule type" value="Genomic_DNA"/>
</dbReference>
<dbReference type="Proteomes" id="UP000053904">
    <property type="component" value="Unassembled WGS sequence"/>
</dbReference>
<protein>
    <submittedName>
        <fullName evidence="1">Uncharacterized protein</fullName>
    </submittedName>
</protein>
<evidence type="ECO:0000313" key="2">
    <source>
        <dbReference type="Proteomes" id="UP000053904"/>
    </source>
</evidence>
<accession>A0A124FWX5</accession>
<evidence type="ECO:0000313" key="1">
    <source>
        <dbReference type="EMBL" id="KUK76255.1"/>
    </source>
</evidence>
<reference evidence="2" key="1">
    <citation type="journal article" date="2015" name="MBio">
        <title>Genome-Resolved Metagenomic Analysis Reveals Roles for Candidate Phyla and Other Microbial Community Members in Biogeochemical Transformations in Oil Reservoirs.</title>
        <authorList>
            <person name="Hu P."/>
            <person name="Tom L."/>
            <person name="Singh A."/>
            <person name="Thomas B.C."/>
            <person name="Baker B.J."/>
            <person name="Piceno Y.M."/>
            <person name="Andersen G.L."/>
            <person name="Banfield J.F."/>
        </authorList>
    </citation>
    <scope>NUCLEOTIDE SEQUENCE [LARGE SCALE GENOMIC DNA]</scope>
</reference>
<name>A0A124FWX5_9BACT</name>
<proteinExistence type="predicted"/>
<sequence length="141" mass="16580">MAFESMNYPKTKESFKPEQCDVKLLHQSVEFVLPPKSVLRSNPNKKFFLRTNGSNTWPNITIQPENKEKNREIYISLNGLPQKIFFSYFLTQEDEIITNPEDFTNFSESDRKVYEDKCFNIKRSLQEAEARGVYQGWDAIP</sequence>
<comment type="caution">
    <text evidence="1">The sequence shown here is derived from an EMBL/GenBank/DDBJ whole genome shotgun (WGS) entry which is preliminary data.</text>
</comment>
<organism evidence="1 2">
    <name type="scientific">candidate division WS6 bacterium 34_10</name>
    <dbReference type="NCBI Taxonomy" id="1641389"/>
    <lineage>
        <taxon>Bacteria</taxon>
        <taxon>Candidatus Dojkabacteria</taxon>
    </lineage>
</organism>
<dbReference type="AlphaFoldDB" id="A0A124FWX5"/>